<feature type="transmembrane region" description="Helical" evidence="5">
    <location>
        <begin position="131"/>
        <end position="154"/>
    </location>
</feature>
<feature type="domain" description="Sodium/calcium exchanger membrane region" evidence="6">
    <location>
        <begin position="183"/>
        <end position="331"/>
    </location>
</feature>
<dbReference type="InterPro" id="IPR004481">
    <property type="entry name" value="K/Na/Ca-exchanger"/>
</dbReference>
<dbReference type="GO" id="GO:0005262">
    <property type="term" value="F:calcium channel activity"/>
    <property type="evidence" value="ECO:0007669"/>
    <property type="project" value="TreeGrafter"/>
</dbReference>
<comment type="caution">
    <text evidence="7">The sequence shown here is derived from an EMBL/GenBank/DDBJ whole genome shotgun (WGS) entry which is preliminary data.</text>
</comment>
<protein>
    <submittedName>
        <fullName evidence="7">Cation transporter</fullName>
    </submittedName>
</protein>
<dbReference type="PANTHER" id="PTHR10846">
    <property type="entry name" value="SODIUM/POTASSIUM/CALCIUM EXCHANGER"/>
    <property type="match status" value="1"/>
</dbReference>
<evidence type="ECO:0000259" key="6">
    <source>
        <dbReference type="Pfam" id="PF01699"/>
    </source>
</evidence>
<keyword evidence="2 5" id="KW-0812">Transmembrane</keyword>
<feature type="transmembrane region" description="Helical" evidence="5">
    <location>
        <begin position="184"/>
        <end position="205"/>
    </location>
</feature>
<keyword evidence="4 5" id="KW-0472">Membrane</keyword>
<dbReference type="EMBL" id="MRCA01000008">
    <property type="protein sequence ID" value="OKH13086.1"/>
    <property type="molecule type" value="Genomic_DNA"/>
</dbReference>
<feature type="transmembrane region" description="Helical" evidence="5">
    <location>
        <begin position="217"/>
        <end position="240"/>
    </location>
</feature>
<keyword evidence="3 5" id="KW-1133">Transmembrane helix</keyword>
<evidence type="ECO:0000256" key="3">
    <source>
        <dbReference type="ARBA" id="ARBA00022989"/>
    </source>
</evidence>
<feature type="transmembrane region" description="Helical" evidence="5">
    <location>
        <begin position="252"/>
        <end position="271"/>
    </location>
</feature>
<dbReference type="Pfam" id="PF01699">
    <property type="entry name" value="Na_Ca_ex"/>
    <property type="match status" value="2"/>
</dbReference>
<dbReference type="InterPro" id="IPR004837">
    <property type="entry name" value="NaCa_Exmemb"/>
</dbReference>
<evidence type="ECO:0000313" key="7">
    <source>
        <dbReference type="EMBL" id="OKH13086.1"/>
    </source>
</evidence>
<feature type="transmembrane region" description="Helical" evidence="5">
    <location>
        <begin position="37"/>
        <end position="63"/>
    </location>
</feature>
<feature type="transmembrane region" description="Helical" evidence="5">
    <location>
        <begin position="315"/>
        <end position="332"/>
    </location>
</feature>
<dbReference type="AlphaFoldDB" id="A0A1U7GXN4"/>
<dbReference type="GO" id="GO:0005886">
    <property type="term" value="C:plasma membrane"/>
    <property type="evidence" value="ECO:0007669"/>
    <property type="project" value="TreeGrafter"/>
</dbReference>
<accession>A0A1U7GXN4</accession>
<feature type="domain" description="Sodium/calcium exchanger membrane region" evidence="6">
    <location>
        <begin position="4"/>
        <end position="150"/>
    </location>
</feature>
<organism evidence="7 8">
    <name type="scientific">Fischerella major NIES-592</name>
    <dbReference type="NCBI Taxonomy" id="210994"/>
    <lineage>
        <taxon>Bacteria</taxon>
        <taxon>Bacillati</taxon>
        <taxon>Cyanobacteriota</taxon>
        <taxon>Cyanophyceae</taxon>
        <taxon>Nostocales</taxon>
        <taxon>Hapalosiphonaceae</taxon>
        <taxon>Fischerella</taxon>
    </lineage>
</organism>
<evidence type="ECO:0000256" key="1">
    <source>
        <dbReference type="ARBA" id="ARBA00004141"/>
    </source>
</evidence>
<dbReference type="Proteomes" id="UP000186391">
    <property type="component" value="Unassembled WGS sequence"/>
</dbReference>
<dbReference type="InterPro" id="IPR044880">
    <property type="entry name" value="NCX_ion-bd_dom_sf"/>
</dbReference>
<feature type="transmembrane region" description="Helical" evidence="5">
    <location>
        <begin position="6"/>
        <end position="25"/>
    </location>
</feature>
<name>A0A1U7GXN4_9CYAN</name>
<evidence type="ECO:0000313" key="8">
    <source>
        <dbReference type="Proteomes" id="UP000186391"/>
    </source>
</evidence>
<sequence length="334" mass="35744">MLLLIQVIVCVLLVIIVGTWLSRSADMIAEKTGLGRSWVGAILLAGATSLPELAVGISAVVVFNAPDLAAGGIFGSCLFNLFILALLDIVTGPDPLLRRAQISHVLAAGLGSILLGIAAVGILLAQRNNNLILGWVGMPSIVLLVLYLVSARIIAQFELRRRAEVLEQEVEVFQYEHISRQQSYLMFALLALAIVVLGVWLASLGDRIATVTGSGQSFIGALLLAATTSLPEVVTGVAAVRLNAVDLAVSNIFGSNIFNMGILSIYDLTYLQGDLWSNISSVHIFTAIVAMMMTSVAIVGLIYRAARPSRIYITWDGMALILLYIGGMYVIYRS</sequence>
<evidence type="ECO:0000256" key="2">
    <source>
        <dbReference type="ARBA" id="ARBA00022692"/>
    </source>
</evidence>
<proteinExistence type="predicted"/>
<dbReference type="PANTHER" id="PTHR10846:SF8">
    <property type="entry name" value="INNER MEMBRANE PROTEIN YRBG"/>
    <property type="match status" value="1"/>
</dbReference>
<feature type="transmembrane region" description="Helical" evidence="5">
    <location>
        <begin position="102"/>
        <end position="125"/>
    </location>
</feature>
<evidence type="ECO:0000256" key="4">
    <source>
        <dbReference type="ARBA" id="ARBA00023136"/>
    </source>
</evidence>
<evidence type="ECO:0000256" key="5">
    <source>
        <dbReference type="SAM" id="Phobius"/>
    </source>
</evidence>
<dbReference type="GO" id="GO:0008273">
    <property type="term" value="F:calcium, potassium:sodium antiporter activity"/>
    <property type="evidence" value="ECO:0007669"/>
    <property type="project" value="TreeGrafter"/>
</dbReference>
<gene>
    <name evidence="7" type="ORF">NIES592_15765</name>
</gene>
<dbReference type="GO" id="GO:0006874">
    <property type="term" value="P:intracellular calcium ion homeostasis"/>
    <property type="evidence" value="ECO:0007669"/>
    <property type="project" value="TreeGrafter"/>
</dbReference>
<dbReference type="Gene3D" id="1.20.1420.30">
    <property type="entry name" value="NCX, central ion-binding region"/>
    <property type="match status" value="1"/>
</dbReference>
<dbReference type="OrthoDB" id="9794225at2"/>
<feature type="transmembrane region" description="Helical" evidence="5">
    <location>
        <begin position="69"/>
        <end position="90"/>
    </location>
</feature>
<reference evidence="7 8" key="1">
    <citation type="submission" date="2016-11" db="EMBL/GenBank/DDBJ databases">
        <title>Draft Genome Sequences of Nine Cyanobacterial Strains from Diverse Habitats.</title>
        <authorList>
            <person name="Zhu T."/>
            <person name="Hou S."/>
            <person name="Lu X."/>
            <person name="Hess W.R."/>
        </authorList>
    </citation>
    <scope>NUCLEOTIDE SEQUENCE [LARGE SCALE GENOMIC DNA]</scope>
    <source>
        <strain evidence="7 8">NIES-592</strain>
    </source>
</reference>
<keyword evidence="8" id="KW-1185">Reference proteome</keyword>
<feature type="transmembrane region" description="Helical" evidence="5">
    <location>
        <begin position="283"/>
        <end position="303"/>
    </location>
</feature>
<dbReference type="RefSeq" id="WP_073556244.1">
    <property type="nucleotide sequence ID" value="NZ_MRCA01000008.1"/>
</dbReference>
<comment type="subcellular location">
    <subcellularLocation>
        <location evidence="1">Membrane</location>
        <topology evidence="1">Multi-pass membrane protein</topology>
    </subcellularLocation>
</comment>